<dbReference type="AlphaFoldDB" id="A0A023B5B1"/>
<dbReference type="Proteomes" id="UP000019763">
    <property type="component" value="Unassembled WGS sequence"/>
</dbReference>
<proteinExistence type="predicted"/>
<gene>
    <name evidence="1" type="ORF">GNI_092880</name>
</gene>
<protein>
    <submittedName>
        <fullName evidence="1">Uncharacterized protein</fullName>
    </submittedName>
</protein>
<reference evidence="1" key="1">
    <citation type="submission" date="2013-12" db="EMBL/GenBank/DDBJ databases">
        <authorList>
            <person name="Omoto C.K."/>
            <person name="Sibley D."/>
            <person name="Venepally P."/>
            <person name="Hadjithomas M."/>
            <person name="Karamycheva S."/>
            <person name="Brunk B."/>
            <person name="Roos D."/>
            <person name="Caler E."/>
            <person name="Lorenzi H."/>
        </authorList>
    </citation>
    <scope>NUCLEOTIDE SEQUENCE</scope>
</reference>
<keyword evidence="2" id="KW-1185">Reference proteome</keyword>
<name>A0A023B5B1_GRENI</name>
<evidence type="ECO:0000313" key="2">
    <source>
        <dbReference type="Proteomes" id="UP000019763"/>
    </source>
</evidence>
<sequence>MKALRLNQLHEVAKSRMDGCNISGVFPVGFCCYIWRPVKLQGPKLHHLTRLIKPPGHTINIRRAAVAIIEALKSKFSGTGKYPLKLSLQDVSEVLAAEMPGETDNHPVTGLPMMEDQPMMEDRSMMEDPSMMEDRSVNPSKKPALVQGLGDHLLGPLQAVGLPVVGLPVVGPPVVGPPAVDSPATPVVQEDSAVTYDWDGSEYFGHVYVLSSEAMGFIKGLEASQEHEWQEKALKEREPELAAYAVGLALLGMCVHVPEAVEVSLLNRAVCNYLASIQNTIRFAELPPGVLELNCQRDTPPATTEKYLDHLIDVINQGELVGYRRDREHYLDDYHTILYAGIRTNREWRPHLS</sequence>
<evidence type="ECO:0000313" key="1">
    <source>
        <dbReference type="EMBL" id="EZG59144.1"/>
    </source>
</evidence>
<dbReference type="RefSeq" id="XP_011130904.1">
    <property type="nucleotide sequence ID" value="XM_011132602.1"/>
</dbReference>
<organism evidence="1 2">
    <name type="scientific">Gregarina niphandrodes</name>
    <name type="common">Septate eugregarine</name>
    <dbReference type="NCBI Taxonomy" id="110365"/>
    <lineage>
        <taxon>Eukaryota</taxon>
        <taxon>Sar</taxon>
        <taxon>Alveolata</taxon>
        <taxon>Apicomplexa</taxon>
        <taxon>Conoidasida</taxon>
        <taxon>Gregarinasina</taxon>
        <taxon>Eugregarinorida</taxon>
        <taxon>Gregarinidae</taxon>
        <taxon>Gregarina</taxon>
    </lineage>
</organism>
<comment type="caution">
    <text evidence="1">The sequence shown here is derived from an EMBL/GenBank/DDBJ whole genome shotgun (WGS) entry which is preliminary data.</text>
</comment>
<dbReference type="EMBL" id="AFNH02000695">
    <property type="protein sequence ID" value="EZG59144.1"/>
    <property type="molecule type" value="Genomic_DNA"/>
</dbReference>
<accession>A0A023B5B1</accession>
<dbReference type="GeneID" id="22913318"/>
<dbReference type="VEuPathDB" id="CryptoDB:GNI_092880"/>